<evidence type="ECO:0000313" key="2">
    <source>
        <dbReference type="EMBL" id="MBC5712186.1"/>
    </source>
</evidence>
<gene>
    <name evidence="2" type="ORF">H8S75_30195</name>
</gene>
<organism evidence="2 3">
    <name type="scientific">Hungatella hominis</name>
    <dbReference type="NCBI Taxonomy" id="2763050"/>
    <lineage>
        <taxon>Bacteria</taxon>
        <taxon>Bacillati</taxon>
        <taxon>Bacillota</taxon>
        <taxon>Clostridia</taxon>
        <taxon>Lachnospirales</taxon>
        <taxon>Lachnospiraceae</taxon>
        <taxon>Hungatella</taxon>
    </lineage>
</organism>
<evidence type="ECO:0000313" key="3">
    <source>
        <dbReference type="Proteomes" id="UP000634672"/>
    </source>
</evidence>
<dbReference type="Proteomes" id="UP000634672">
    <property type="component" value="Unassembled WGS sequence"/>
</dbReference>
<dbReference type="Pfam" id="PF01381">
    <property type="entry name" value="HTH_3"/>
    <property type="match status" value="1"/>
</dbReference>
<proteinExistence type="predicted"/>
<dbReference type="SMART" id="SM00530">
    <property type="entry name" value="HTH_XRE"/>
    <property type="match status" value="1"/>
</dbReference>
<dbReference type="InterPro" id="IPR001387">
    <property type="entry name" value="Cro/C1-type_HTH"/>
</dbReference>
<dbReference type="RefSeq" id="WP_002591421.1">
    <property type="nucleotide sequence ID" value="NZ_JACOPB010000028.1"/>
</dbReference>
<keyword evidence="3" id="KW-1185">Reference proteome</keyword>
<dbReference type="InterPro" id="IPR010982">
    <property type="entry name" value="Lambda_DNA-bd_dom_sf"/>
</dbReference>
<feature type="domain" description="HTH cro/C1-type" evidence="1">
    <location>
        <begin position="17"/>
        <end position="71"/>
    </location>
</feature>
<dbReference type="Pfam" id="PF18430">
    <property type="entry name" value="DBD_HTH"/>
    <property type="match status" value="1"/>
</dbReference>
<reference evidence="2 3" key="1">
    <citation type="submission" date="2020-08" db="EMBL/GenBank/DDBJ databases">
        <title>Genome public.</title>
        <authorList>
            <person name="Liu C."/>
            <person name="Sun Q."/>
        </authorList>
    </citation>
    <scope>NUCLEOTIDE SEQUENCE [LARGE SCALE GENOMIC DNA]</scope>
    <source>
        <strain evidence="2 3">NSJ-66</strain>
    </source>
</reference>
<dbReference type="CDD" id="cd00093">
    <property type="entry name" value="HTH_XRE"/>
    <property type="match status" value="1"/>
</dbReference>
<comment type="caution">
    <text evidence="2">The sequence shown here is derived from an EMBL/GenBank/DDBJ whole genome shotgun (WGS) entry which is preliminary data.</text>
</comment>
<accession>A0ABR7HG66</accession>
<dbReference type="SUPFAM" id="SSF47413">
    <property type="entry name" value="lambda repressor-like DNA-binding domains"/>
    <property type="match status" value="1"/>
</dbReference>
<dbReference type="Gene3D" id="1.10.260.40">
    <property type="entry name" value="lambda repressor-like DNA-binding domains"/>
    <property type="match status" value="1"/>
</dbReference>
<evidence type="ECO:0000259" key="1">
    <source>
        <dbReference type="PROSITE" id="PS50943"/>
    </source>
</evidence>
<sequence length="129" mass="14571">MKQDKVKYDFKAFGQAIKEAKKAKGILRNQLADRLNIAPRYIASIENSGQHPSLQIFYELATFLDVSVDQFFFPNVETEKSTGRRQLDSLPADMSNRDLTIITATAKVIQEAHSKETFAVGGHAIERHF</sequence>
<name>A0ABR7HG66_9FIRM</name>
<protein>
    <submittedName>
        <fullName evidence="2">Helix-turn-helix transcriptional regulator</fullName>
    </submittedName>
</protein>
<dbReference type="InterPro" id="IPR041511">
    <property type="entry name" value="DBD_HTH"/>
</dbReference>
<dbReference type="EMBL" id="JACOPB010000028">
    <property type="protein sequence ID" value="MBC5712186.1"/>
    <property type="molecule type" value="Genomic_DNA"/>
</dbReference>
<dbReference type="PROSITE" id="PS50943">
    <property type="entry name" value="HTH_CROC1"/>
    <property type="match status" value="1"/>
</dbReference>